<accession>A0A2D6M1B7</accession>
<sequence length="219" mass="24756">MKIDLHVHSQYSKDALSKPESIIREIKNKGLSGIAITDHNTVDAWSKLIPLAKKAGALVVKGEELKVQEQGQTIGELSALFLQEEITVIDFTEIVDEAKAQDALLIIQHPFDLFRHYWKRPEYWEKLSGIEAFNSRCILNSWNKKAMAFAREHNFPVTAGSDAHTPQEIGRAFVECDAQNEEELRKAIIKKEVHIAGKLSSPLIHAYSTIAKLNLMRPF</sequence>
<dbReference type="AlphaFoldDB" id="A0A2D6M1B7"/>
<dbReference type="EMBL" id="NZBU01000009">
    <property type="protein sequence ID" value="MAG22223.1"/>
    <property type="molecule type" value="Genomic_DNA"/>
</dbReference>
<dbReference type="PANTHER" id="PTHR42924">
    <property type="entry name" value="EXONUCLEASE"/>
    <property type="match status" value="1"/>
</dbReference>
<reference evidence="3" key="1">
    <citation type="submission" date="2017-09" db="EMBL/GenBank/DDBJ databases">
        <title>The Reconstruction of 2,631 Draft Metagenome-Assembled Genomes from the Global Oceans.</title>
        <authorList>
            <person name="Tully B.J."/>
            <person name="Graham E.D."/>
            <person name="Heidelberg J.F."/>
        </authorList>
    </citation>
    <scope>NUCLEOTIDE SEQUENCE [LARGE SCALE GENOMIC DNA]</scope>
</reference>
<dbReference type="Pfam" id="PF13263">
    <property type="entry name" value="PHP_C"/>
    <property type="match status" value="1"/>
</dbReference>
<evidence type="ECO:0000313" key="2">
    <source>
        <dbReference type="EMBL" id="MAG22223.1"/>
    </source>
</evidence>
<organism evidence="2 3">
    <name type="scientific">Candidatus Iainarchaeum sp</name>
    <dbReference type="NCBI Taxonomy" id="3101447"/>
    <lineage>
        <taxon>Archaea</taxon>
        <taxon>Candidatus Iainarchaeota</taxon>
        <taxon>Candidatus Iainarchaeia</taxon>
        <taxon>Candidatus Iainarchaeales</taxon>
        <taxon>Candidatus Iainarchaeaceae</taxon>
        <taxon>Candidatus Iainarchaeum</taxon>
    </lineage>
</organism>
<gene>
    <name evidence="2" type="ORF">CL943_02880</name>
</gene>
<dbReference type="InterPro" id="IPR004013">
    <property type="entry name" value="PHP_dom"/>
</dbReference>
<name>A0A2D6M1B7_9ARCH</name>
<dbReference type="Gene3D" id="3.20.20.140">
    <property type="entry name" value="Metal-dependent hydrolases"/>
    <property type="match status" value="1"/>
</dbReference>
<dbReference type="InterPro" id="IPR052018">
    <property type="entry name" value="PHP_domain"/>
</dbReference>
<dbReference type="CDD" id="cd07432">
    <property type="entry name" value="PHP_HisPPase"/>
    <property type="match status" value="1"/>
</dbReference>
<feature type="domain" description="Polymerase/histidinol phosphatase N-terminal" evidence="1">
    <location>
        <begin position="3"/>
        <end position="69"/>
    </location>
</feature>
<dbReference type="GO" id="GO:0004534">
    <property type="term" value="F:5'-3' RNA exonuclease activity"/>
    <property type="evidence" value="ECO:0007669"/>
    <property type="project" value="TreeGrafter"/>
</dbReference>
<evidence type="ECO:0000259" key="1">
    <source>
        <dbReference type="SMART" id="SM00481"/>
    </source>
</evidence>
<dbReference type="InterPro" id="IPR016195">
    <property type="entry name" value="Pol/histidinol_Pase-like"/>
</dbReference>
<protein>
    <submittedName>
        <fullName evidence="2">Histidinol-phosphatase</fullName>
    </submittedName>
</protein>
<dbReference type="Pfam" id="PF02811">
    <property type="entry name" value="PHP"/>
    <property type="match status" value="1"/>
</dbReference>
<dbReference type="SUPFAM" id="SSF89550">
    <property type="entry name" value="PHP domain-like"/>
    <property type="match status" value="1"/>
</dbReference>
<dbReference type="GO" id="GO:0035312">
    <property type="term" value="F:5'-3' DNA exonuclease activity"/>
    <property type="evidence" value="ECO:0007669"/>
    <property type="project" value="TreeGrafter"/>
</dbReference>
<comment type="caution">
    <text evidence="2">The sequence shown here is derived from an EMBL/GenBank/DDBJ whole genome shotgun (WGS) entry which is preliminary data.</text>
</comment>
<dbReference type="InterPro" id="IPR003141">
    <property type="entry name" value="Pol/His_phosphatase_N"/>
</dbReference>
<proteinExistence type="predicted"/>
<dbReference type="SMART" id="SM00481">
    <property type="entry name" value="POLIIIAc"/>
    <property type="match status" value="1"/>
</dbReference>
<dbReference type="Proteomes" id="UP000226592">
    <property type="component" value="Unassembled WGS sequence"/>
</dbReference>
<dbReference type="PANTHER" id="PTHR42924:SF3">
    <property type="entry name" value="POLYMERASE_HISTIDINOL PHOSPHATASE N-TERMINAL DOMAIN-CONTAINING PROTEIN"/>
    <property type="match status" value="1"/>
</dbReference>
<evidence type="ECO:0000313" key="3">
    <source>
        <dbReference type="Proteomes" id="UP000226592"/>
    </source>
</evidence>